<dbReference type="PROSITE" id="PS51885">
    <property type="entry name" value="NEPRILYSIN"/>
    <property type="match status" value="1"/>
</dbReference>
<dbReference type="Proteomes" id="UP000055590">
    <property type="component" value="Chromosome"/>
</dbReference>
<dbReference type="AlphaFoldDB" id="A0A0K1PH87"/>
<feature type="signal peptide" evidence="1">
    <location>
        <begin position="1"/>
        <end position="20"/>
    </location>
</feature>
<dbReference type="InterPro" id="IPR000718">
    <property type="entry name" value="Peptidase_M13"/>
</dbReference>
<dbReference type="EMBL" id="CP012332">
    <property type="protein sequence ID" value="AKU92903.1"/>
    <property type="molecule type" value="Genomic_DNA"/>
</dbReference>
<dbReference type="STRING" id="1391653.AKJ08_3290"/>
<proteinExistence type="predicted"/>
<dbReference type="GO" id="GO:0005886">
    <property type="term" value="C:plasma membrane"/>
    <property type="evidence" value="ECO:0007669"/>
    <property type="project" value="TreeGrafter"/>
</dbReference>
<reference evidence="3 4" key="1">
    <citation type="submission" date="2015-08" db="EMBL/GenBank/DDBJ databases">
        <authorList>
            <person name="Babu N.S."/>
            <person name="Beckwith C.J."/>
            <person name="Beseler K.G."/>
            <person name="Brison A."/>
            <person name="Carone J.V."/>
            <person name="Caskin T.P."/>
            <person name="Diamond M."/>
            <person name="Durham M.E."/>
            <person name="Foxe J.M."/>
            <person name="Go M."/>
            <person name="Henderson B.A."/>
            <person name="Jones I.B."/>
            <person name="McGettigan J.A."/>
            <person name="Micheletti S.J."/>
            <person name="Nasrallah M.E."/>
            <person name="Ortiz D."/>
            <person name="Piller C.R."/>
            <person name="Privatt S.R."/>
            <person name="Schneider S.L."/>
            <person name="Sharp S."/>
            <person name="Smith T.C."/>
            <person name="Stanton J.D."/>
            <person name="Ullery H.E."/>
            <person name="Wilson R.J."/>
            <person name="Serrano M.G."/>
            <person name="Buck G."/>
            <person name="Lee V."/>
            <person name="Wang Y."/>
            <person name="Carvalho R."/>
            <person name="Voegtly L."/>
            <person name="Shi R."/>
            <person name="Duckworth R."/>
            <person name="Johnson A."/>
            <person name="Loviza R."/>
            <person name="Walstead R."/>
            <person name="Shah Z."/>
            <person name="Kiflezghi M."/>
            <person name="Wade K."/>
            <person name="Ball S.L."/>
            <person name="Bradley K.W."/>
            <person name="Asai D.J."/>
            <person name="Bowman C.A."/>
            <person name="Russell D.A."/>
            <person name="Pope W.H."/>
            <person name="Jacobs-Sera D."/>
            <person name="Hendrix R.W."/>
            <person name="Hatfull G.F."/>
        </authorList>
    </citation>
    <scope>NUCLEOTIDE SEQUENCE [LARGE SCALE GENOMIC DNA]</scope>
    <source>
        <strain evidence="3 4">DSM 27710</strain>
    </source>
</reference>
<dbReference type="PROSITE" id="PS51257">
    <property type="entry name" value="PROKAR_LIPOPROTEIN"/>
    <property type="match status" value="1"/>
</dbReference>
<evidence type="ECO:0000259" key="2">
    <source>
        <dbReference type="Pfam" id="PF05649"/>
    </source>
</evidence>
<dbReference type="InterPro" id="IPR008753">
    <property type="entry name" value="Peptidase_M13_N"/>
</dbReference>
<name>A0A0K1PH87_9BACT</name>
<feature type="domain" description="Peptidase M13 N-terminal" evidence="2">
    <location>
        <begin position="54"/>
        <end position="194"/>
    </location>
</feature>
<evidence type="ECO:0000313" key="3">
    <source>
        <dbReference type="EMBL" id="AKU92903.1"/>
    </source>
</evidence>
<gene>
    <name evidence="3" type="ORF">AKJ08_3290</name>
</gene>
<evidence type="ECO:0000313" key="4">
    <source>
        <dbReference type="Proteomes" id="UP000055590"/>
    </source>
</evidence>
<feature type="chain" id="PRO_5005466041" evidence="1">
    <location>
        <begin position="21"/>
        <end position="212"/>
    </location>
</feature>
<keyword evidence="1" id="KW-0732">Signal</keyword>
<dbReference type="PANTHER" id="PTHR11733">
    <property type="entry name" value="ZINC METALLOPROTEASE FAMILY M13 NEPRILYSIN-RELATED"/>
    <property type="match status" value="1"/>
</dbReference>
<dbReference type="InterPro" id="IPR042089">
    <property type="entry name" value="Peptidase_M13_dom_2"/>
</dbReference>
<protein>
    <submittedName>
        <fullName evidence="3">Metallopeptidase</fullName>
    </submittedName>
</protein>
<dbReference type="PANTHER" id="PTHR11733:SF167">
    <property type="entry name" value="FI17812P1-RELATED"/>
    <property type="match status" value="1"/>
</dbReference>
<dbReference type="KEGG" id="vin:AKJ08_3290"/>
<dbReference type="GO" id="GO:0016485">
    <property type="term" value="P:protein processing"/>
    <property type="evidence" value="ECO:0007669"/>
    <property type="project" value="TreeGrafter"/>
</dbReference>
<accession>A0A0K1PH87</accession>
<dbReference type="GO" id="GO:0004222">
    <property type="term" value="F:metalloendopeptidase activity"/>
    <property type="evidence" value="ECO:0007669"/>
    <property type="project" value="InterPro"/>
</dbReference>
<keyword evidence="4" id="KW-1185">Reference proteome</keyword>
<evidence type="ECO:0000256" key="1">
    <source>
        <dbReference type="SAM" id="SignalP"/>
    </source>
</evidence>
<dbReference type="Gene3D" id="1.10.1380.10">
    <property type="entry name" value="Neutral endopeptidase , domain2"/>
    <property type="match status" value="1"/>
</dbReference>
<sequence>MRKTPLAVLACLALASCKSAEPRPASVLSEEEASAPRPPPMEVDEAALDRAADPCNDFYQYACGGWMAATAIPADRPAWYRSFSEIQARNELLLRRILEDAAAGRLQTPYGEKLGAFWSTCMDEEKAPLASMETLTEELARIDAVGSAEQLAAEVARLQLSGVNVFFGFGSEQDFRDAKQVIGGADQGGLGLPTAITTCGTTSAPRRSAWPT</sequence>
<dbReference type="SUPFAM" id="SSF55486">
    <property type="entry name" value="Metalloproteases ('zincins'), catalytic domain"/>
    <property type="match status" value="1"/>
</dbReference>
<dbReference type="Pfam" id="PF05649">
    <property type="entry name" value="Peptidase_M13_N"/>
    <property type="match status" value="1"/>
</dbReference>
<organism evidence="3 4">
    <name type="scientific">Vulgatibacter incomptus</name>
    <dbReference type="NCBI Taxonomy" id="1391653"/>
    <lineage>
        <taxon>Bacteria</taxon>
        <taxon>Pseudomonadati</taxon>
        <taxon>Myxococcota</taxon>
        <taxon>Myxococcia</taxon>
        <taxon>Myxococcales</taxon>
        <taxon>Cystobacterineae</taxon>
        <taxon>Vulgatibacteraceae</taxon>
        <taxon>Vulgatibacter</taxon>
    </lineage>
</organism>